<dbReference type="InterPro" id="IPR028082">
    <property type="entry name" value="Peripla_BP_I"/>
</dbReference>
<dbReference type="EMBL" id="FQUM01000004">
    <property type="protein sequence ID" value="SHF33335.1"/>
    <property type="molecule type" value="Genomic_DNA"/>
</dbReference>
<protein>
    <submittedName>
        <fullName evidence="5">LacI family transcriptional regulator</fullName>
    </submittedName>
</protein>
<evidence type="ECO:0000259" key="4">
    <source>
        <dbReference type="PROSITE" id="PS50932"/>
    </source>
</evidence>
<dbReference type="GO" id="GO:0000976">
    <property type="term" value="F:transcription cis-regulatory region binding"/>
    <property type="evidence" value="ECO:0007669"/>
    <property type="project" value="TreeGrafter"/>
</dbReference>
<keyword evidence="2" id="KW-0238">DNA-binding</keyword>
<dbReference type="PROSITE" id="PS50932">
    <property type="entry name" value="HTH_LACI_2"/>
    <property type="match status" value="1"/>
</dbReference>
<dbReference type="AlphaFoldDB" id="A0A1M5AT06"/>
<gene>
    <name evidence="5" type="ORF">SAMN05444274_104456</name>
</gene>
<dbReference type="STRING" id="1484053.SAMN05444274_104456"/>
<dbReference type="PANTHER" id="PTHR30146">
    <property type="entry name" value="LACI-RELATED TRANSCRIPTIONAL REPRESSOR"/>
    <property type="match status" value="1"/>
</dbReference>
<evidence type="ECO:0000256" key="1">
    <source>
        <dbReference type="ARBA" id="ARBA00023015"/>
    </source>
</evidence>
<dbReference type="SMART" id="SM00354">
    <property type="entry name" value="HTH_LACI"/>
    <property type="match status" value="1"/>
</dbReference>
<dbReference type="CDD" id="cd06267">
    <property type="entry name" value="PBP1_LacI_sugar_binding-like"/>
    <property type="match status" value="1"/>
</dbReference>
<feature type="domain" description="HTH lacI-type" evidence="4">
    <location>
        <begin position="26"/>
        <end position="80"/>
    </location>
</feature>
<dbReference type="Proteomes" id="UP000184164">
    <property type="component" value="Unassembled WGS sequence"/>
</dbReference>
<evidence type="ECO:0000313" key="5">
    <source>
        <dbReference type="EMBL" id="SHF33335.1"/>
    </source>
</evidence>
<dbReference type="CDD" id="cd01392">
    <property type="entry name" value="HTH_LacI"/>
    <property type="match status" value="1"/>
</dbReference>
<dbReference type="OrthoDB" id="9803256at2"/>
<dbReference type="PANTHER" id="PTHR30146:SF109">
    <property type="entry name" value="HTH-TYPE TRANSCRIPTIONAL REGULATOR GALS"/>
    <property type="match status" value="1"/>
</dbReference>
<dbReference type="InterPro" id="IPR000843">
    <property type="entry name" value="HTH_LacI"/>
</dbReference>
<sequence length="360" mass="40184">MQSIANINIFISFTEILTQMKKQGETTIHDIARKLNIAASTVSRALNNNPIISEPTRKLIEKTAKEMGYRPNTLAASFRTKRTNMIGVVLPLINRHFFSSVISGIEEVAYSSGFAVTISQTNDNFEKEEKIIQTLFSNRVDGLIVSIGMQTQTFNHLKLFSDKKIPLVFFDRVVEEIDADKIVVDDYRGGFIATEHLIEHGATKIAHIGGPLNVKIYKDRLSGYKDAMNKAGLPIDENMLIHNSLTREDGTNAIKKLLLNEEKPDAIFCANDTTALSVIIYLREHGIKVPDNISIVGFSNEPFSELVTPSISTIRQPGFEMGKKAAELLINHIKQKEQHTSSQTIVMPTELIVRESSGRD</sequence>
<dbReference type="InterPro" id="IPR046335">
    <property type="entry name" value="LacI/GalR-like_sensor"/>
</dbReference>
<accession>A0A1M5AT06</accession>
<dbReference type="SUPFAM" id="SSF53822">
    <property type="entry name" value="Periplasmic binding protein-like I"/>
    <property type="match status" value="1"/>
</dbReference>
<keyword evidence="3" id="KW-0804">Transcription</keyword>
<dbReference type="Gene3D" id="1.10.260.40">
    <property type="entry name" value="lambda repressor-like DNA-binding domains"/>
    <property type="match status" value="1"/>
</dbReference>
<reference evidence="5 6" key="1">
    <citation type="submission" date="2016-11" db="EMBL/GenBank/DDBJ databases">
        <authorList>
            <person name="Jaros S."/>
            <person name="Januszkiewicz K."/>
            <person name="Wedrychowicz H."/>
        </authorList>
    </citation>
    <scope>NUCLEOTIDE SEQUENCE [LARGE SCALE GENOMIC DNA]</scope>
    <source>
        <strain evidence="5 6">DSM 26910</strain>
    </source>
</reference>
<dbReference type="InterPro" id="IPR010982">
    <property type="entry name" value="Lambda_DNA-bd_dom_sf"/>
</dbReference>
<dbReference type="SUPFAM" id="SSF47413">
    <property type="entry name" value="lambda repressor-like DNA-binding domains"/>
    <property type="match status" value="1"/>
</dbReference>
<keyword evidence="6" id="KW-1185">Reference proteome</keyword>
<dbReference type="Pfam" id="PF00356">
    <property type="entry name" value="LacI"/>
    <property type="match status" value="1"/>
</dbReference>
<evidence type="ECO:0000256" key="2">
    <source>
        <dbReference type="ARBA" id="ARBA00023125"/>
    </source>
</evidence>
<dbReference type="Pfam" id="PF13377">
    <property type="entry name" value="Peripla_BP_3"/>
    <property type="match status" value="1"/>
</dbReference>
<dbReference type="GO" id="GO:0003700">
    <property type="term" value="F:DNA-binding transcription factor activity"/>
    <property type="evidence" value="ECO:0007669"/>
    <property type="project" value="TreeGrafter"/>
</dbReference>
<name>A0A1M5AT06_9BACT</name>
<evidence type="ECO:0000313" key="6">
    <source>
        <dbReference type="Proteomes" id="UP000184164"/>
    </source>
</evidence>
<organism evidence="5 6">
    <name type="scientific">Mariniphaga anaerophila</name>
    <dbReference type="NCBI Taxonomy" id="1484053"/>
    <lineage>
        <taxon>Bacteria</taxon>
        <taxon>Pseudomonadati</taxon>
        <taxon>Bacteroidota</taxon>
        <taxon>Bacteroidia</taxon>
        <taxon>Marinilabiliales</taxon>
        <taxon>Prolixibacteraceae</taxon>
        <taxon>Mariniphaga</taxon>
    </lineage>
</organism>
<dbReference type="Gene3D" id="3.40.50.2300">
    <property type="match status" value="2"/>
</dbReference>
<evidence type="ECO:0000256" key="3">
    <source>
        <dbReference type="ARBA" id="ARBA00023163"/>
    </source>
</evidence>
<keyword evidence="1" id="KW-0805">Transcription regulation</keyword>
<proteinExistence type="predicted"/>